<keyword evidence="7" id="KW-1185">Reference proteome</keyword>
<dbReference type="Proteomes" id="UP000536509">
    <property type="component" value="Unassembled WGS sequence"/>
</dbReference>
<dbReference type="SUPFAM" id="SSF53448">
    <property type="entry name" value="Nucleotide-diphospho-sugar transferases"/>
    <property type="match status" value="1"/>
</dbReference>
<gene>
    <name evidence="6" type="ORF">HKT18_10210</name>
</gene>
<keyword evidence="4" id="KW-0812">Transmembrane</keyword>
<protein>
    <submittedName>
        <fullName evidence="6">Glycosyltransferase family 2 protein</fullName>
    </submittedName>
</protein>
<feature type="transmembrane region" description="Helical" evidence="4">
    <location>
        <begin position="188"/>
        <end position="214"/>
    </location>
</feature>
<evidence type="ECO:0000256" key="2">
    <source>
        <dbReference type="ARBA" id="ARBA00022676"/>
    </source>
</evidence>
<comment type="similarity">
    <text evidence="1">Belongs to the glycosyltransferase 2 family.</text>
</comment>
<comment type="caution">
    <text evidence="6">The sequence shown here is derived from an EMBL/GenBank/DDBJ whole genome shotgun (WGS) entry which is preliminary data.</text>
</comment>
<dbReference type="GO" id="GO:0016757">
    <property type="term" value="F:glycosyltransferase activity"/>
    <property type="evidence" value="ECO:0007669"/>
    <property type="project" value="UniProtKB-KW"/>
</dbReference>
<dbReference type="InterPro" id="IPR029044">
    <property type="entry name" value="Nucleotide-diphossugar_trans"/>
</dbReference>
<dbReference type="AlphaFoldDB" id="A0A7Y3R9U7"/>
<evidence type="ECO:0000259" key="5">
    <source>
        <dbReference type="Pfam" id="PF00535"/>
    </source>
</evidence>
<dbReference type="Gene3D" id="3.90.550.10">
    <property type="entry name" value="Spore Coat Polysaccharide Biosynthesis Protein SpsA, Chain A"/>
    <property type="match status" value="1"/>
</dbReference>
<dbReference type="PANTHER" id="PTHR43179">
    <property type="entry name" value="RHAMNOSYLTRANSFERASE WBBL"/>
    <property type="match status" value="1"/>
</dbReference>
<evidence type="ECO:0000313" key="7">
    <source>
        <dbReference type="Proteomes" id="UP000536509"/>
    </source>
</evidence>
<keyword evidence="3 6" id="KW-0808">Transferase</keyword>
<sequence length="513" mass="59204">MIIIYHNQSKVTNVVSTEARDFPTLINRNVVAVMLDLADKFEQEILVWCHESLKDNLNVNSIENLFHHQKLLFSFNPSSTNYFGRELGYIEDSPFIKINKEVRYATWQTSSQVGAVHATVLKACKSELKVENDFDYFLHSLAKRAIVHGLLCYSEPKLLQGKTSETPLKTASLSTLFKFTKQHYRMRWIFLLFFNLMLFEKRFPLLPLVFSLFYKKRILNPIRLNQIPLASTKTIVEKGTIDVLIPTIGRKQYLLDVLNNLAAQTHLPTNVVIIEQNPMADSVSELDFIQNTTWPFAIKHRFTHQAGACNARNLGLELITSEFCFMADDDIVFGNDLLEKAIDTFRSTGNEVFLVACHLKTQTIERQAPKQFTVFGAGHAFVKSACLKGLRFNMGYEFGFGEDNDFGMQLRQRGFDILYISTTHILHLKAPMGGFRTKPTLRWQHEAIQPKPSPTVMLFRLLYDTPEQLLSYKTTIFLKNLNKSFLKNPFGYIKLFRKKWDTSVFWATKLKHE</sequence>
<dbReference type="CDD" id="cd00761">
    <property type="entry name" value="Glyco_tranf_GTA_type"/>
    <property type="match status" value="1"/>
</dbReference>
<dbReference type="Pfam" id="PF00535">
    <property type="entry name" value="Glycos_transf_2"/>
    <property type="match status" value="1"/>
</dbReference>
<evidence type="ECO:0000256" key="1">
    <source>
        <dbReference type="ARBA" id="ARBA00006739"/>
    </source>
</evidence>
<name>A0A7Y3R9U7_9FLAO</name>
<reference evidence="6 7" key="1">
    <citation type="submission" date="2020-05" db="EMBL/GenBank/DDBJ databases">
        <title>Draft genome of Flavobacterium sp. IMCC34852.</title>
        <authorList>
            <person name="Song J."/>
            <person name="Cho J.-C."/>
        </authorList>
    </citation>
    <scope>NUCLEOTIDE SEQUENCE [LARGE SCALE GENOMIC DNA]</scope>
    <source>
        <strain evidence="6 7">IMCC34852</strain>
    </source>
</reference>
<keyword evidence="4" id="KW-1133">Transmembrane helix</keyword>
<organism evidence="6 7">
    <name type="scientific">Flavobacterium rivulicola</name>
    <dbReference type="NCBI Taxonomy" id="2732161"/>
    <lineage>
        <taxon>Bacteria</taxon>
        <taxon>Pseudomonadati</taxon>
        <taxon>Bacteroidota</taxon>
        <taxon>Flavobacteriia</taxon>
        <taxon>Flavobacteriales</taxon>
        <taxon>Flavobacteriaceae</taxon>
        <taxon>Flavobacterium</taxon>
    </lineage>
</organism>
<dbReference type="RefSeq" id="WP_171222756.1">
    <property type="nucleotide sequence ID" value="NZ_CP121446.1"/>
</dbReference>
<dbReference type="EMBL" id="JABEVX010000006">
    <property type="protein sequence ID" value="NNT72590.1"/>
    <property type="molecule type" value="Genomic_DNA"/>
</dbReference>
<keyword evidence="2" id="KW-0328">Glycosyltransferase</keyword>
<evidence type="ECO:0000256" key="4">
    <source>
        <dbReference type="SAM" id="Phobius"/>
    </source>
</evidence>
<dbReference type="PANTHER" id="PTHR43179:SF12">
    <property type="entry name" value="GALACTOFURANOSYLTRANSFERASE GLFT2"/>
    <property type="match status" value="1"/>
</dbReference>
<keyword evidence="4" id="KW-0472">Membrane</keyword>
<dbReference type="InterPro" id="IPR001173">
    <property type="entry name" value="Glyco_trans_2-like"/>
</dbReference>
<feature type="domain" description="Glycosyltransferase 2-like" evidence="5">
    <location>
        <begin position="243"/>
        <end position="370"/>
    </location>
</feature>
<proteinExistence type="inferred from homology"/>
<accession>A0A7Y3R9U7</accession>
<evidence type="ECO:0000313" key="6">
    <source>
        <dbReference type="EMBL" id="NNT72590.1"/>
    </source>
</evidence>
<evidence type="ECO:0000256" key="3">
    <source>
        <dbReference type="ARBA" id="ARBA00022679"/>
    </source>
</evidence>